<evidence type="ECO:0000313" key="17">
    <source>
        <dbReference type="EMBL" id="MCX2522878.1"/>
    </source>
</evidence>
<evidence type="ECO:0000256" key="9">
    <source>
        <dbReference type="ARBA" id="ARBA00022842"/>
    </source>
</evidence>
<keyword evidence="6 12" id="KW-0479">Metal-binding</keyword>
<feature type="domain" description="Toprim" evidence="16">
    <location>
        <begin position="265"/>
        <end position="347"/>
    </location>
</feature>
<dbReference type="InterPro" id="IPR006295">
    <property type="entry name" value="DNA_primase_DnaG"/>
</dbReference>
<dbReference type="GO" id="GO:0006269">
    <property type="term" value="P:DNA replication, synthesis of primer"/>
    <property type="evidence" value="ECO:0007669"/>
    <property type="project" value="UniProtKB-UniRule"/>
</dbReference>
<keyword evidence="11 12" id="KW-0804">Transcription</keyword>
<dbReference type="PANTHER" id="PTHR30313">
    <property type="entry name" value="DNA PRIMASE"/>
    <property type="match status" value="1"/>
</dbReference>
<dbReference type="PIRSF" id="PIRSF002811">
    <property type="entry name" value="DnaG"/>
    <property type="match status" value="1"/>
</dbReference>
<evidence type="ECO:0000256" key="13">
    <source>
        <dbReference type="PIRNR" id="PIRNR002811"/>
    </source>
</evidence>
<dbReference type="SUPFAM" id="SSF117023">
    <property type="entry name" value="DNA primase DnaG, C-terminal domain"/>
    <property type="match status" value="1"/>
</dbReference>
<dbReference type="Gene3D" id="1.20.50.20">
    <property type="entry name" value="DnaG, RNA polymerase domain, helical bundle"/>
    <property type="match status" value="1"/>
</dbReference>
<keyword evidence="10 12" id="KW-0238">DNA-binding</keyword>
<dbReference type="Pfam" id="PF10410">
    <property type="entry name" value="DnaB_bind"/>
    <property type="match status" value="1"/>
</dbReference>
<keyword evidence="18" id="KW-1185">Reference proteome</keyword>
<dbReference type="GO" id="GO:0005737">
    <property type="term" value="C:cytoplasm"/>
    <property type="evidence" value="ECO:0007669"/>
    <property type="project" value="TreeGrafter"/>
</dbReference>
<dbReference type="InterPro" id="IPR013264">
    <property type="entry name" value="DNAG_N"/>
</dbReference>
<dbReference type="HAMAP" id="MF_00974">
    <property type="entry name" value="DNA_primase_DnaG"/>
    <property type="match status" value="1"/>
</dbReference>
<dbReference type="Proteomes" id="UP001165678">
    <property type="component" value="Unassembled WGS sequence"/>
</dbReference>
<dbReference type="NCBIfam" id="TIGR01391">
    <property type="entry name" value="dnaG"/>
    <property type="match status" value="1"/>
</dbReference>
<keyword evidence="1 12" id="KW-0240">DNA-directed RNA polymerase</keyword>
<comment type="subunit">
    <text evidence="12">Monomer. Interacts with DnaB.</text>
</comment>
<dbReference type="InterPro" id="IPR037068">
    <property type="entry name" value="DNA_primase_core_N_sf"/>
</dbReference>
<dbReference type="CDD" id="cd03364">
    <property type="entry name" value="TOPRIM_DnaG_primases"/>
    <property type="match status" value="1"/>
</dbReference>
<dbReference type="InterPro" id="IPR036977">
    <property type="entry name" value="DNA_primase_Znf_CHC2"/>
</dbReference>
<dbReference type="GO" id="GO:1990077">
    <property type="term" value="C:primosome complex"/>
    <property type="evidence" value="ECO:0007669"/>
    <property type="project" value="UniProtKB-KW"/>
</dbReference>
<comment type="domain">
    <text evidence="12">Contains an N-terminal zinc-binding domain, a central core domain that contains the primase activity, and a C-terminal DnaB-binding domain.</text>
</comment>
<keyword evidence="8 12" id="KW-0862">Zinc</keyword>
<evidence type="ECO:0000313" key="18">
    <source>
        <dbReference type="Proteomes" id="UP001165678"/>
    </source>
</evidence>
<dbReference type="RefSeq" id="WP_265895315.1">
    <property type="nucleotide sequence ID" value="NZ_JAPIVE010000001.1"/>
</dbReference>
<dbReference type="FunFam" id="3.90.580.10:FF:000001">
    <property type="entry name" value="DNA primase"/>
    <property type="match status" value="1"/>
</dbReference>
<dbReference type="Gene3D" id="3.90.980.10">
    <property type="entry name" value="DNA primase, catalytic core, N-terminal domain"/>
    <property type="match status" value="1"/>
</dbReference>
<dbReference type="PANTHER" id="PTHR30313:SF2">
    <property type="entry name" value="DNA PRIMASE"/>
    <property type="match status" value="1"/>
</dbReference>
<dbReference type="GO" id="GO:0003899">
    <property type="term" value="F:DNA-directed RNA polymerase activity"/>
    <property type="evidence" value="ECO:0007669"/>
    <property type="project" value="UniProtKB-UniRule"/>
</dbReference>
<evidence type="ECO:0000256" key="2">
    <source>
        <dbReference type="ARBA" id="ARBA00022515"/>
    </source>
</evidence>
<keyword evidence="3 12" id="KW-0808">Transferase</keyword>
<evidence type="ECO:0000256" key="14">
    <source>
        <dbReference type="PIRSR" id="PIRSR002811-1"/>
    </source>
</evidence>
<gene>
    <name evidence="12 17" type="primary">dnaG</name>
    <name evidence="17" type="ORF">OQ287_01355</name>
</gene>
<keyword evidence="5 12" id="KW-0235">DNA replication</keyword>
<evidence type="ECO:0000256" key="1">
    <source>
        <dbReference type="ARBA" id="ARBA00022478"/>
    </source>
</evidence>
<dbReference type="InterPro" id="IPR016136">
    <property type="entry name" value="DNA_helicase_N/primase_C"/>
</dbReference>
<dbReference type="Pfam" id="PF08275">
    <property type="entry name" value="DNAG_N"/>
    <property type="match status" value="1"/>
</dbReference>
<evidence type="ECO:0000259" key="16">
    <source>
        <dbReference type="PROSITE" id="PS50880"/>
    </source>
</evidence>
<organism evidence="17 18">
    <name type="scientific">Larsenimonas rhizosphaerae</name>
    <dbReference type="NCBI Taxonomy" id="2944682"/>
    <lineage>
        <taxon>Bacteria</taxon>
        <taxon>Pseudomonadati</taxon>
        <taxon>Pseudomonadota</taxon>
        <taxon>Gammaproteobacteria</taxon>
        <taxon>Oceanospirillales</taxon>
        <taxon>Halomonadaceae</taxon>
        <taxon>Larsenimonas</taxon>
    </lineage>
</organism>
<dbReference type="Gene3D" id="3.90.580.10">
    <property type="entry name" value="Zinc finger, CHC2-type domain"/>
    <property type="match status" value="1"/>
</dbReference>
<dbReference type="SMART" id="SM00400">
    <property type="entry name" value="ZnF_CHCC"/>
    <property type="match status" value="1"/>
</dbReference>
<dbReference type="FunFam" id="3.40.1360.10:FF:000002">
    <property type="entry name" value="DNA primase"/>
    <property type="match status" value="1"/>
</dbReference>
<feature type="region of interest" description="Disordered" evidence="15">
    <location>
        <begin position="433"/>
        <end position="465"/>
    </location>
</feature>
<accession>A0AA42CWQ0</accession>
<reference evidence="17" key="1">
    <citation type="submission" date="2022-11" db="EMBL/GenBank/DDBJ databases">
        <title>Larsenimonas rhizosphaerae sp. nov., isolated from a tidal mudflat.</title>
        <authorList>
            <person name="Lee S.D."/>
            <person name="Kim I.S."/>
        </authorList>
    </citation>
    <scope>NUCLEOTIDE SEQUENCE</scope>
    <source>
        <strain evidence="17">GH2-1</strain>
    </source>
</reference>
<keyword evidence="9" id="KW-0460">Magnesium</keyword>
<evidence type="ECO:0000256" key="6">
    <source>
        <dbReference type="ARBA" id="ARBA00022723"/>
    </source>
</evidence>
<name>A0AA42CWQ0_9GAMM</name>
<dbReference type="PROSITE" id="PS50880">
    <property type="entry name" value="TOPRIM"/>
    <property type="match status" value="1"/>
</dbReference>
<dbReference type="EC" id="2.7.7.101" evidence="12"/>
<evidence type="ECO:0000256" key="11">
    <source>
        <dbReference type="ARBA" id="ARBA00023163"/>
    </source>
</evidence>
<evidence type="ECO:0000256" key="10">
    <source>
        <dbReference type="ARBA" id="ARBA00023125"/>
    </source>
</evidence>
<dbReference type="GO" id="GO:0003677">
    <property type="term" value="F:DNA binding"/>
    <property type="evidence" value="ECO:0007669"/>
    <property type="project" value="UniProtKB-KW"/>
</dbReference>
<evidence type="ECO:0000256" key="12">
    <source>
        <dbReference type="HAMAP-Rule" id="MF_00974"/>
    </source>
</evidence>
<dbReference type="FunFam" id="3.90.980.10:FF:000001">
    <property type="entry name" value="DNA primase"/>
    <property type="match status" value="1"/>
</dbReference>
<dbReference type="GO" id="GO:0000428">
    <property type="term" value="C:DNA-directed RNA polymerase complex"/>
    <property type="evidence" value="ECO:0007669"/>
    <property type="project" value="UniProtKB-KW"/>
</dbReference>
<protein>
    <recommendedName>
        <fullName evidence="12 13">DNA primase</fullName>
        <ecNumber evidence="12">2.7.7.101</ecNumber>
    </recommendedName>
</protein>
<evidence type="ECO:0000256" key="4">
    <source>
        <dbReference type="ARBA" id="ARBA00022695"/>
    </source>
</evidence>
<keyword evidence="7 12" id="KW-0863">Zinc-finger</keyword>
<dbReference type="InterPro" id="IPR019475">
    <property type="entry name" value="DNA_primase_DnaB-bd"/>
</dbReference>
<dbReference type="InterPro" id="IPR002694">
    <property type="entry name" value="Znf_CHC2"/>
</dbReference>
<evidence type="ECO:0000256" key="15">
    <source>
        <dbReference type="SAM" id="MobiDB-lite"/>
    </source>
</evidence>
<comment type="function">
    <text evidence="12 13">RNA polymerase that catalyzes the synthesis of short RNA molecules used as primers for DNA polymerase during DNA replication.</text>
</comment>
<dbReference type="Pfam" id="PF13155">
    <property type="entry name" value="Toprim_2"/>
    <property type="match status" value="1"/>
</dbReference>
<comment type="cofactor">
    <cofactor evidence="12 13 14">
        <name>Zn(2+)</name>
        <dbReference type="ChEBI" id="CHEBI:29105"/>
    </cofactor>
    <text evidence="12 13 14">Binds 1 zinc ion per monomer.</text>
</comment>
<dbReference type="SUPFAM" id="SSF57783">
    <property type="entry name" value="Zinc beta-ribbon"/>
    <property type="match status" value="1"/>
</dbReference>
<dbReference type="InterPro" id="IPR030846">
    <property type="entry name" value="DnaG_bac"/>
</dbReference>
<dbReference type="SMART" id="SM00493">
    <property type="entry name" value="TOPRIM"/>
    <property type="match status" value="1"/>
</dbReference>
<dbReference type="Gene3D" id="1.10.860.10">
    <property type="entry name" value="DNAb Helicase, Chain A"/>
    <property type="match status" value="1"/>
</dbReference>
<dbReference type="InterPro" id="IPR050219">
    <property type="entry name" value="DnaG_primase"/>
</dbReference>
<evidence type="ECO:0000256" key="5">
    <source>
        <dbReference type="ARBA" id="ARBA00022705"/>
    </source>
</evidence>
<evidence type="ECO:0000256" key="3">
    <source>
        <dbReference type="ARBA" id="ARBA00022679"/>
    </source>
</evidence>
<comment type="caution">
    <text evidence="17">The sequence shown here is derived from an EMBL/GenBank/DDBJ whole genome shotgun (WGS) entry which is preliminary data.</text>
</comment>
<evidence type="ECO:0000256" key="8">
    <source>
        <dbReference type="ARBA" id="ARBA00022833"/>
    </source>
</evidence>
<dbReference type="AlphaFoldDB" id="A0AA42CWQ0"/>
<sequence length="612" mass="69296">MAGQISQRFIDDLLARADVVELVNERVVLKKAGRNFQGLCPFHDEKSPSFTVSPDKQFYHCFGCGAHGNAVRFLMEYDGLRFPEAVEQLAARFGLDVQREDDDNPVAQEKAREKKRQQEESEHVLEIAARYYRYQLTQQDASAAREYLARRGLSDEVIRRYGIGFAPDSWDGLKHTLAQRNVAEDQQVEYGLLVEKEGTGRTYDRFRDRVMFPIRDWKGRTLGFGGRVLGDARPKYLNSPETPVFHKGRELYGLFESRKMDPRAERLLIVEGYMDVVALAQFGVNNAVATLGTSTTPEHLQRLFRLVSEIVFCFDGDKAGRQAAVRALSTVLPHMLDGRQARFLFLPEGEDPDSLIRAEGAERFEERVVCASPLSEFLFEQAAEGLDLKQIESRERFVSKVLAHVRDLPDGVLRSLMIEALAERSGIERSRITALLPDKNSTPSADTGNNRNAPAQEEARLRSTSSSRAGLLDRCDQALLLLLHAPESVNELPESVDWCPETASGQLLSRVIRLIRAGGYRSAQVIMGHFHGSEEGEQLRRLLSRRDLLLPPEYRSEELRQIVAHFERRRESSSPHSEYEALVAREKQGEKLSRDDAVRMWQLAQQLSQGKG</sequence>
<comment type="catalytic activity">
    <reaction evidence="12">
        <text>ssDNA + n NTP = ssDNA/pppN(pN)n-1 hybrid + (n-1) diphosphate.</text>
        <dbReference type="EC" id="2.7.7.101"/>
    </reaction>
</comment>
<feature type="compositionally biased region" description="Polar residues" evidence="15">
    <location>
        <begin position="439"/>
        <end position="453"/>
    </location>
</feature>
<feature type="zinc finger region" description="CHC2-type" evidence="12 14">
    <location>
        <begin position="40"/>
        <end position="64"/>
    </location>
</feature>
<keyword evidence="2 12" id="KW-0639">Primosome</keyword>
<dbReference type="Gene3D" id="3.40.1360.10">
    <property type="match status" value="1"/>
</dbReference>
<dbReference type="EMBL" id="JAPIVE010000001">
    <property type="protein sequence ID" value="MCX2522878.1"/>
    <property type="molecule type" value="Genomic_DNA"/>
</dbReference>
<proteinExistence type="inferred from homology"/>
<dbReference type="Pfam" id="PF01807">
    <property type="entry name" value="Zn_ribbon_DnaG"/>
    <property type="match status" value="1"/>
</dbReference>
<dbReference type="InterPro" id="IPR034151">
    <property type="entry name" value="TOPRIM_DnaG_bac"/>
</dbReference>
<dbReference type="SUPFAM" id="SSF56731">
    <property type="entry name" value="DNA primase core"/>
    <property type="match status" value="1"/>
</dbReference>
<dbReference type="InterPro" id="IPR006171">
    <property type="entry name" value="TOPRIM_dom"/>
</dbReference>
<keyword evidence="4 12" id="KW-0548">Nucleotidyltransferase</keyword>
<comment type="similarity">
    <text evidence="12 13">Belongs to the DnaG primase family.</text>
</comment>
<dbReference type="GO" id="GO:0008270">
    <property type="term" value="F:zinc ion binding"/>
    <property type="evidence" value="ECO:0007669"/>
    <property type="project" value="UniProtKB-UniRule"/>
</dbReference>
<evidence type="ECO:0000256" key="7">
    <source>
        <dbReference type="ARBA" id="ARBA00022771"/>
    </source>
</evidence>